<protein>
    <submittedName>
        <fullName evidence="2">Protein of uncharacterized function (DUF3027)</fullName>
    </submittedName>
</protein>
<dbReference type="Proteomes" id="UP000277858">
    <property type="component" value="Chromosome"/>
</dbReference>
<feature type="region of interest" description="Disordered" evidence="1">
    <location>
        <begin position="1"/>
        <end position="102"/>
    </location>
</feature>
<feature type="region of interest" description="Disordered" evidence="1">
    <location>
        <begin position="197"/>
        <end position="219"/>
    </location>
</feature>
<reference evidence="2 3" key="1">
    <citation type="submission" date="2018-12" db="EMBL/GenBank/DDBJ databases">
        <authorList>
            <consortium name="Pathogen Informatics"/>
        </authorList>
    </citation>
    <scope>NUCLEOTIDE SEQUENCE [LARGE SCALE GENOMIC DNA]</scope>
    <source>
        <strain evidence="2 3">NCTC13652</strain>
    </source>
</reference>
<proteinExistence type="predicted"/>
<name>A0A448P371_9ACTN</name>
<dbReference type="AlphaFoldDB" id="A0A448P371"/>
<evidence type="ECO:0000313" key="3">
    <source>
        <dbReference type="Proteomes" id="UP000277858"/>
    </source>
</evidence>
<feature type="compositionally biased region" description="Low complexity" evidence="1">
    <location>
        <begin position="13"/>
        <end position="74"/>
    </location>
</feature>
<feature type="compositionally biased region" description="Polar residues" evidence="1">
    <location>
        <begin position="1"/>
        <end position="11"/>
    </location>
</feature>
<keyword evidence="3" id="KW-1185">Reference proteome</keyword>
<dbReference type="EMBL" id="LR134473">
    <property type="protein sequence ID" value="VEI04648.1"/>
    <property type="molecule type" value="Genomic_DNA"/>
</dbReference>
<dbReference type="InterPro" id="IPR021391">
    <property type="entry name" value="DUF3027"/>
</dbReference>
<gene>
    <name evidence="2" type="ORF">NCTC13652_02881</name>
</gene>
<accession>A0A448P371</accession>
<evidence type="ECO:0000256" key="1">
    <source>
        <dbReference type="SAM" id="MobiDB-lite"/>
    </source>
</evidence>
<dbReference type="STRING" id="1122997.GCA_000425285_01990"/>
<organism evidence="2 3">
    <name type="scientific">Acidipropionibacterium jensenii</name>
    <dbReference type="NCBI Taxonomy" id="1749"/>
    <lineage>
        <taxon>Bacteria</taxon>
        <taxon>Bacillati</taxon>
        <taxon>Actinomycetota</taxon>
        <taxon>Actinomycetes</taxon>
        <taxon>Propionibacteriales</taxon>
        <taxon>Propionibacteriaceae</taxon>
        <taxon>Acidipropionibacterium</taxon>
    </lineage>
</organism>
<dbReference type="Pfam" id="PF11228">
    <property type="entry name" value="DUF3027"/>
    <property type="match status" value="1"/>
</dbReference>
<evidence type="ECO:0000313" key="2">
    <source>
        <dbReference type="EMBL" id="VEI04648.1"/>
    </source>
</evidence>
<sequence length="349" mass="36965">MSAQYPESMDSTEPAVPSESEVAPEAAASSEAAAPESVDAPQSTVPAESTDSSESAAAPEPAVSSGSSEPSNPSEVEEPQGAPEAHDAPVRKRAAAKPKADPTLVKAVDQAREAAEFQAGDFGVGEYLGAVIEGDRVLTHLFECPHPGYRGWHWSVTMARALRGRNVTVDEVSLMPGDDALIAPAWVPWRERVEPGDITPGSLLPTPDNDPRLEPGYTGGELAAEEDPAEWAATRAVAGELGLGRERVLSMEGRDRAAERWLEGPAGPDDSFTKHAPGQCQTCGYFVRLQGGLGRLFGACTNEYSPFDAHVVEIEHGCGGHSDLVEKKRGIELPEPVFDTISVDSSLFD</sequence>